<protein>
    <recommendedName>
        <fullName evidence="3">FecR protein domain-containing protein</fullName>
    </recommendedName>
</protein>
<dbReference type="Pfam" id="PF04773">
    <property type="entry name" value="FecR"/>
    <property type="match status" value="1"/>
</dbReference>
<reference evidence="4 5" key="2">
    <citation type="submission" date="2016-12" db="EMBL/GenBank/DDBJ databases">
        <title>Draft Genome Sequence of Cystobacter ferrugineus Strain Cbfe23.</title>
        <authorList>
            <person name="Akbar S."/>
            <person name="Dowd S.E."/>
            <person name="Stevens D.C."/>
        </authorList>
    </citation>
    <scope>NUCLEOTIDE SEQUENCE [LARGE SCALE GENOMIC DNA]</scope>
    <source>
        <strain evidence="4 5">Cbfe23</strain>
    </source>
</reference>
<feature type="domain" description="FecR protein" evidence="3">
    <location>
        <begin position="85"/>
        <end position="172"/>
    </location>
</feature>
<dbReference type="InterPro" id="IPR006860">
    <property type="entry name" value="FecR"/>
</dbReference>
<dbReference type="Proteomes" id="UP000182229">
    <property type="component" value="Unassembled WGS sequence"/>
</dbReference>
<dbReference type="Gene3D" id="1.25.40.10">
    <property type="entry name" value="Tetratricopeptide repeat domain"/>
    <property type="match status" value="1"/>
</dbReference>
<evidence type="ECO:0000256" key="2">
    <source>
        <dbReference type="SAM" id="Phobius"/>
    </source>
</evidence>
<dbReference type="GO" id="GO:0016989">
    <property type="term" value="F:sigma factor antagonist activity"/>
    <property type="evidence" value="ECO:0007669"/>
    <property type="project" value="TreeGrafter"/>
</dbReference>
<name>A0A1L9BF48_9BACT</name>
<keyword evidence="2" id="KW-0472">Membrane</keyword>
<evidence type="ECO:0000313" key="4">
    <source>
        <dbReference type="EMBL" id="OJH40880.1"/>
    </source>
</evidence>
<dbReference type="AlphaFoldDB" id="A0A1L9BF48"/>
<proteinExistence type="predicted"/>
<dbReference type="PANTHER" id="PTHR30273">
    <property type="entry name" value="PERIPLASMIC SIGNAL SENSOR AND SIGMA FACTOR ACTIVATOR FECR-RELATED"/>
    <property type="match status" value="1"/>
</dbReference>
<organism evidence="4 5">
    <name type="scientific">Cystobacter ferrugineus</name>
    <dbReference type="NCBI Taxonomy" id="83449"/>
    <lineage>
        <taxon>Bacteria</taxon>
        <taxon>Pseudomonadati</taxon>
        <taxon>Myxococcota</taxon>
        <taxon>Myxococcia</taxon>
        <taxon>Myxococcales</taxon>
        <taxon>Cystobacterineae</taxon>
        <taxon>Archangiaceae</taxon>
        <taxon>Cystobacter</taxon>
    </lineage>
</organism>
<evidence type="ECO:0000313" key="5">
    <source>
        <dbReference type="Proteomes" id="UP000182229"/>
    </source>
</evidence>
<keyword evidence="2" id="KW-1133">Transmembrane helix</keyword>
<feature type="transmembrane region" description="Helical" evidence="2">
    <location>
        <begin position="37"/>
        <end position="57"/>
    </location>
</feature>
<dbReference type="InterPro" id="IPR012373">
    <property type="entry name" value="Ferrdict_sens_TM"/>
</dbReference>
<gene>
    <name evidence="4" type="ORF">BON30_08125</name>
</gene>
<reference evidence="5" key="1">
    <citation type="submission" date="2016-11" db="EMBL/GenBank/DDBJ databases">
        <authorList>
            <person name="Shukria A."/>
            <person name="Stevens D.C."/>
        </authorList>
    </citation>
    <scope>NUCLEOTIDE SEQUENCE [LARGE SCALE GENOMIC DNA]</scope>
    <source>
        <strain evidence="5">Cbfe23</strain>
    </source>
</reference>
<evidence type="ECO:0000256" key="1">
    <source>
        <dbReference type="SAM" id="MobiDB-lite"/>
    </source>
</evidence>
<dbReference type="STRING" id="83449.BON30_08125"/>
<keyword evidence="2" id="KW-0812">Transmembrane</keyword>
<sequence>MKARLRDPVGEQDIQRAWRGIRAKRALAETGSSRWTVGWLAGGALAMCLLLLFAGILPRPTLGYGETQALRAESGAPLEILSGAAEGPRDVRLTDGSRITLEPGAEAEVLENTGRSFVTLLRRGRTRFEVRPGGPRRWSVECSLATVEVVGTAFTVTRTEHRVLVEVHKGIVLVRGERVPERVRRLTAGQSLELSDEPAPVSTPTPEPKLAPEPPVVAPPIPRAPPVASAESWRVAARRGDHALAYARLGEAGLRREARRAENIETLLALADVARQSGHPLQAAELLEQASREHEGEPWGGLAAFTLGRLELETLGRPSRAAEAFARVIKQGEPRGLQEDAHARLVQALSQAGAWEQAREAATRYEQLYPEGYRLQDVRRWATGP</sequence>
<feature type="compositionally biased region" description="Pro residues" evidence="1">
    <location>
        <begin position="201"/>
        <end position="224"/>
    </location>
</feature>
<evidence type="ECO:0000259" key="3">
    <source>
        <dbReference type="Pfam" id="PF04773"/>
    </source>
</evidence>
<feature type="region of interest" description="Disordered" evidence="1">
    <location>
        <begin position="187"/>
        <end position="224"/>
    </location>
</feature>
<keyword evidence="5" id="KW-1185">Reference proteome</keyword>
<dbReference type="Gene3D" id="2.60.120.1440">
    <property type="match status" value="1"/>
</dbReference>
<dbReference type="PANTHER" id="PTHR30273:SF2">
    <property type="entry name" value="PROTEIN FECR"/>
    <property type="match status" value="1"/>
</dbReference>
<dbReference type="EMBL" id="MPIN01000002">
    <property type="protein sequence ID" value="OJH40880.1"/>
    <property type="molecule type" value="Genomic_DNA"/>
</dbReference>
<accession>A0A1L9BF48</accession>
<comment type="caution">
    <text evidence="4">The sequence shown here is derived from an EMBL/GenBank/DDBJ whole genome shotgun (WGS) entry which is preliminary data.</text>
</comment>
<dbReference type="InterPro" id="IPR011990">
    <property type="entry name" value="TPR-like_helical_dom_sf"/>
</dbReference>
<dbReference type="SUPFAM" id="SSF48452">
    <property type="entry name" value="TPR-like"/>
    <property type="match status" value="1"/>
</dbReference>